<evidence type="ECO:0000259" key="16">
    <source>
        <dbReference type="PROSITE" id="PS50880"/>
    </source>
</evidence>
<dbReference type="Gene3D" id="3.40.1360.10">
    <property type="match status" value="1"/>
</dbReference>
<keyword evidence="10 12" id="KW-0238">DNA-binding</keyword>
<dbReference type="GO" id="GO:0003899">
    <property type="term" value="F:DNA-directed RNA polymerase activity"/>
    <property type="evidence" value="ECO:0007669"/>
    <property type="project" value="UniProtKB-UniRule"/>
</dbReference>
<dbReference type="Pfam" id="PF08275">
    <property type="entry name" value="DNAG_N"/>
    <property type="match status" value="1"/>
</dbReference>
<gene>
    <name evidence="12 17" type="primary">dnaG</name>
    <name evidence="17" type="ORF">COEU31_08550</name>
</gene>
<evidence type="ECO:0000256" key="3">
    <source>
        <dbReference type="ARBA" id="ARBA00022679"/>
    </source>
</evidence>
<dbReference type="GO" id="GO:0000428">
    <property type="term" value="C:DNA-directed RNA polymerase complex"/>
    <property type="evidence" value="ECO:0007669"/>
    <property type="project" value="UniProtKB-KW"/>
</dbReference>
<keyword evidence="5 12" id="KW-0235">DNA replication</keyword>
<dbReference type="InterPro" id="IPR006295">
    <property type="entry name" value="DNA_primase_DnaG"/>
</dbReference>
<accession>A0AAI9K3S2</accession>
<dbReference type="GO" id="GO:0003677">
    <property type="term" value="F:DNA binding"/>
    <property type="evidence" value="ECO:0007669"/>
    <property type="project" value="UniProtKB-KW"/>
</dbReference>
<dbReference type="GO" id="GO:0006269">
    <property type="term" value="P:DNA replication, synthesis of primer"/>
    <property type="evidence" value="ECO:0007669"/>
    <property type="project" value="UniProtKB-UniRule"/>
</dbReference>
<evidence type="ECO:0000256" key="11">
    <source>
        <dbReference type="ARBA" id="ARBA00023163"/>
    </source>
</evidence>
<dbReference type="FunFam" id="3.90.580.10:FF:000001">
    <property type="entry name" value="DNA primase"/>
    <property type="match status" value="1"/>
</dbReference>
<feature type="region of interest" description="Disordered" evidence="15">
    <location>
        <begin position="450"/>
        <end position="470"/>
    </location>
</feature>
<evidence type="ECO:0000256" key="5">
    <source>
        <dbReference type="ARBA" id="ARBA00022705"/>
    </source>
</evidence>
<evidence type="ECO:0000256" key="14">
    <source>
        <dbReference type="PIRSR" id="PIRSR002811-1"/>
    </source>
</evidence>
<dbReference type="EC" id="2.7.7.101" evidence="12"/>
<dbReference type="Pfam" id="PF13155">
    <property type="entry name" value="Toprim_2"/>
    <property type="match status" value="1"/>
</dbReference>
<dbReference type="InterPro" id="IPR016136">
    <property type="entry name" value="DNA_helicase_N/primase_C"/>
</dbReference>
<dbReference type="SUPFAM" id="SSF56731">
    <property type="entry name" value="DNA primase core"/>
    <property type="match status" value="1"/>
</dbReference>
<evidence type="ECO:0000256" key="15">
    <source>
        <dbReference type="SAM" id="MobiDB-lite"/>
    </source>
</evidence>
<dbReference type="GO" id="GO:0008270">
    <property type="term" value="F:zinc ion binding"/>
    <property type="evidence" value="ECO:0007669"/>
    <property type="project" value="UniProtKB-UniRule"/>
</dbReference>
<dbReference type="GO" id="GO:1990077">
    <property type="term" value="C:primosome complex"/>
    <property type="evidence" value="ECO:0007669"/>
    <property type="project" value="UniProtKB-KW"/>
</dbReference>
<dbReference type="PIRSF" id="PIRSF002811">
    <property type="entry name" value="DnaG"/>
    <property type="match status" value="1"/>
</dbReference>
<keyword evidence="7 12" id="KW-0863">Zinc-finger</keyword>
<evidence type="ECO:0000313" key="18">
    <source>
        <dbReference type="Proteomes" id="UP000660047"/>
    </source>
</evidence>
<dbReference type="AlphaFoldDB" id="A0AAI9K3S2"/>
<dbReference type="InterPro" id="IPR006171">
    <property type="entry name" value="TOPRIM_dom"/>
</dbReference>
<dbReference type="PANTHER" id="PTHR30313:SF2">
    <property type="entry name" value="DNA PRIMASE"/>
    <property type="match status" value="1"/>
</dbReference>
<proteinExistence type="inferred from homology"/>
<comment type="catalytic activity">
    <reaction evidence="12">
        <text>ssDNA + n NTP = ssDNA/pppN(pN)n-1 hybrid + (n-1) diphosphate.</text>
        <dbReference type="EC" id="2.7.7.101"/>
    </reaction>
</comment>
<comment type="similarity">
    <text evidence="12 13">Belongs to the DnaG primase family.</text>
</comment>
<dbReference type="InterPro" id="IPR019475">
    <property type="entry name" value="DNA_primase_DnaB-bd"/>
</dbReference>
<keyword evidence="4 12" id="KW-0548">Nucleotidyltransferase</keyword>
<dbReference type="CDD" id="cd03364">
    <property type="entry name" value="TOPRIM_DnaG_primases"/>
    <property type="match status" value="1"/>
</dbReference>
<dbReference type="InterPro" id="IPR050219">
    <property type="entry name" value="DnaG_primase"/>
</dbReference>
<keyword evidence="2 12" id="KW-0639">Primosome</keyword>
<keyword evidence="9" id="KW-0460">Magnesium</keyword>
<evidence type="ECO:0000256" key="2">
    <source>
        <dbReference type="ARBA" id="ARBA00022515"/>
    </source>
</evidence>
<comment type="subunit">
    <text evidence="12">Monomer. Interacts with DnaB.</text>
</comment>
<dbReference type="Pfam" id="PF10410">
    <property type="entry name" value="DnaB_bind"/>
    <property type="match status" value="1"/>
</dbReference>
<dbReference type="Gene3D" id="3.90.980.10">
    <property type="entry name" value="DNA primase, catalytic core, N-terminal domain"/>
    <property type="match status" value="1"/>
</dbReference>
<evidence type="ECO:0000256" key="9">
    <source>
        <dbReference type="ARBA" id="ARBA00022842"/>
    </source>
</evidence>
<dbReference type="RefSeq" id="WP_022216125.1">
    <property type="nucleotide sequence ID" value="NZ_BLYL01000003.1"/>
</dbReference>
<reference evidence="17" key="1">
    <citation type="submission" date="2020-06" db="EMBL/GenBank/DDBJ databases">
        <title>Characterization of fructooligosaccharide metabolism and fructooligosaccharide-degrading enzymes in human commensal butyrate producers.</title>
        <authorList>
            <person name="Tanno H."/>
            <person name="Fujii T."/>
            <person name="Hirano K."/>
            <person name="Maeno S."/>
            <person name="Tonozuka T."/>
            <person name="Sakamoto M."/>
            <person name="Ohkuma M."/>
            <person name="Tochio T."/>
            <person name="Endo A."/>
        </authorList>
    </citation>
    <scope>NUCLEOTIDE SEQUENCE</scope>
    <source>
        <strain evidence="17">JCM 31265</strain>
    </source>
</reference>
<comment type="caution">
    <text evidence="17">The sequence shown here is derived from an EMBL/GenBank/DDBJ whole genome shotgun (WGS) entry which is preliminary data.</text>
</comment>
<dbReference type="InterPro" id="IPR037068">
    <property type="entry name" value="DNA_primase_core_N_sf"/>
</dbReference>
<dbReference type="Gene3D" id="3.90.580.10">
    <property type="entry name" value="Zinc finger, CHC2-type domain"/>
    <property type="match status" value="1"/>
</dbReference>
<comment type="cofactor">
    <cofactor evidence="12 13 14">
        <name>Zn(2+)</name>
        <dbReference type="ChEBI" id="CHEBI:29105"/>
    </cofactor>
    <text evidence="12 13 14">Binds 1 zinc ion per monomer.</text>
</comment>
<feature type="zinc finger region" description="CHC2-type" evidence="12 14">
    <location>
        <begin position="38"/>
        <end position="62"/>
    </location>
</feature>
<keyword evidence="6 12" id="KW-0479">Metal-binding</keyword>
<sequence>MYYSDDVINEVLSRNDIVDVIGSYASLKKKGANYEACCPFHHEKTPSFKVNREKQMYHCFGCGVGGNVFTFVMEYENLNFPEAVERLAERAGVQLPEKSMNAQERSREQYKITLREMNKTAAAYFHYILKHSQHGEKAYEYFHETRGLSDETINKFALGYSDIYRDDLYRYLKSKGYTDDQMKGSGLVEISEKEGGVDKFWNRAMIPILDINGKVIAFGGRVMGDGKPKYINTSDTAVFDKSHTLFAMNIARRSRRKGFICCEGYMDVISMHQAGFDNAVASLGTAFTFGHAGIIKRYADEVYLAYDSDGAGVEATKKVIAILREVGVGARVINMRPYKDPDEFIQNLGSEAFEERIKKAESGMMFLARIYSEEYDQSDPGELTKFQNQIARELAYIEDDLERNNYVDAIARKYVIDKDALAAKVHAYGVAGTAKPEIVERETRRLQEQQGYEEFPGDQSAGAPGRPETKDNKTAKLLLTWLVNRPELFARLDGVVSEADFEPGIYRTVADKLYSQYREKHKVEPAVVVNTFQDVEEQRLVAGMLQTDLAIDMTEEEVGNAITEVVKKIKLASIKKQLESENDMMKVQQLIKDRKKIEKFKVIL</sequence>
<evidence type="ECO:0000256" key="6">
    <source>
        <dbReference type="ARBA" id="ARBA00022723"/>
    </source>
</evidence>
<dbReference type="PROSITE" id="PS50880">
    <property type="entry name" value="TOPRIM"/>
    <property type="match status" value="1"/>
</dbReference>
<dbReference type="EMBL" id="BLYL01000003">
    <property type="protein sequence ID" value="GFO93809.1"/>
    <property type="molecule type" value="Genomic_DNA"/>
</dbReference>
<evidence type="ECO:0000256" key="1">
    <source>
        <dbReference type="ARBA" id="ARBA00022478"/>
    </source>
</evidence>
<evidence type="ECO:0000256" key="10">
    <source>
        <dbReference type="ARBA" id="ARBA00023125"/>
    </source>
</evidence>
<evidence type="ECO:0000256" key="7">
    <source>
        <dbReference type="ARBA" id="ARBA00022771"/>
    </source>
</evidence>
<dbReference type="InterPro" id="IPR030846">
    <property type="entry name" value="DnaG_bac"/>
</dbReference>
<keyword evidence="11 12" id="KW-0804">Transcription</keyword>
<feature type="domain" description="Toprim" evidence="16">
    <location>
        <begin position="257"/>
        <end position="338"/>
    </location>
</feature>
<dbReference type="Pfam" id="PF01807">
    <property type="entry name" value="Zn_ribbon_DnaG"/>
    <property type="match status" value="1"/>
</dbReference>
<dbReference type="InterPro" id="IPR034151">
    <property type="entry name" value="TOPRIM_DnaG_bac"/>
</dbReference>
<dbReference type="InterPro" id="IPR036977">
    <property type="entry name" value="DNA_primase_Znf_CHC2"/>
</dbReference>
<dbReference type="SUPFAM" id="SSF57783">
    <property type="entry name" value="Zinc beta-ribbon"/>
    <property type="match status" value="1"/>
</dbReference>
<comment type="domain">
    <text evidence="12">Contains an N-terminal zinc-binding domain, a central core domain that contains the primase activity, and a C-terminal DnaB-binding domain.</text>
</comment>
<dbReference type="PANTHER" id="PTHR30313">
    <property type="entry name" value="DNA PRIMASE"/>
    <property type="match status" value="1"/>
</dbReference>
<keyword evidence="1 12" id="KW-0240">DNA-directed RNA polymerase</keyword>
<organism evidence="17 18">
    <name type="scientific">Coprococcus eutactus</name>
    <dbReference type="NCBI Taxonomy" id="33043"/>
    <lineage>
        <taxon>Bacteria</taxon>
        <taxon>Bacillati</taxon>
        <taxon>Bacillota</taxon>
        <taxon>Clostridia</taxon>
        <taxon>Lachnospirales</taxon>
        <taxon>Lachnospiraceae</taxon>
        <taxon>Coprococcus</taxon>
    </lineage>
</organism>
<dbReference type="SMART" id="SM00493">
    <property type="entry name" value="TOPRIM"/>
    <property type="match status" value="1"/>
</dbReference>
<dbReference type="InterPro" id="IPR013264">
    <property type="entry name" value="DNAG_N"/>
</dbReference>
<keyword evidence="3 12" id="KW-0808">Transferase</keyword>
<evidence type="ECO:0000256" key="4">
    <source>
        <dbReference type="ARBA" id="ARBA00022695"/>
    </source>
</evidence>
<protein>
    <recommendedName>
        <fullName evidence="12 13">DNA primase</fullName>
        <ecNumber evidence="12">2.7.7.101</ecNumber>
    </recommendedName>
</protein>
<comment type="function">
    <text evidence="12 13">RNA polymerase that catalyzes the synthesis of short RNA molecules used as primers for DNA polymerase during DNA replication.</text>
</comment>
<keyword evidence="8 12" id="KW-0862">Zinc</keyword>
<dbReference type="Proteomes" id="UP000660047">
    <property type="component" value="Unassembled WGS sequence"/>
</dbReference>
<dbReference type="Gene3D" id="1.10.860.10">
    <property type="entry name" value="DNAb Helicase, Chain A"/>
    <property type="match status" value="1"/>
</dbReference>
<dbReference type="InterPro" id="IPR002694">
    <property type="entry name" value="Znf_CHC2"/>
</dbReference>
<dbReference type="NCBIfam" id="TIGR01391">
    <property type="entry name" value="dnaG"/>
    <property type="match status" value="1"/>
</dbReference>
<dbReference type="GO" id="GO:0005737">
    <property type="term" value="C:cytoplasm"/>
    <property type="evidence" value="ECO:0007669"/>
    <property type="project" value="TreeGrafter"/>
</dbReference>
<evidence type="ECO:0000256" key="13">
    <source>
        <dbReference type="PIRNR" id="PIRNR002811"/>
    </source>
</evidence>
<dbReference type="HAMAP" id="MF_00974">
    <property type="entry name" value="DNA_primase_DnaG"/>
    <property type="match status" value="1"/>
</dbReference>
<dbReference type="SMART" id="SM00400">
    <property type="entry name" value="ZnF_CHCC"/>
    <property type="match status" value="1"/>
</dbReference>
<evidence type="ECO:0000313" key="17">
    <source>
        <dbReference type="EMBL" id="GFO93809.1"/>
    </source>
</evidence>
<evidence type="ECO:0000256" key="8">
    <source>
        <dbReference type="ARBA" id="ARBA00022833"/>
    </source>
</evidence>
<name>A0AAI9K3S2_9FIRM</name>
<evidence type="ECO:0000256" key="12">
    <source>
        <dbReference type="HAMAP-Rule" id="MF_00974"/>
    </source>
</evidence>